<dbReference type="GO" id="GO:0008270">
    <property type="term" value="F:zinc ion binding"/>
    <property type="evidence" value="ECO:0007669"/>
    <property type="project" value="UniProtKB-KW"/>
</dbReference>
<dbReference type="InterPro" id="IPR036236">
    <property type="entry name" value="Znf_C2H2_sf"/>
</dbReference>
<evidence type="ECO:0000256" key="4">
    <source>
        <dbReference type="ARBA" id="ARBA00022833"/>
    </source>
</evidence>
<feature type="domain" description="C2H2-type" evidence="6">
    <location>
        <begin position="313"/>
        <end position="336"/>
    </location>
</feature>
<evidence type="ECO:0000259" key="6">
    <source>
        <dbReference type="PROSITE" id="PS50157"/>
    </source>
</evidence>
<sequence length="888" mass="104813">MPTFDRFYCPRGCGRSYKRKDHCWRHIKYECGVPRQFKCLYCSRSFAHNSALKKHVVVVHKILQKDLANRRSQKEKYFMNQLNSLAVIDPVECPNNCGRAYKGLRRKHSLKRHLLYECGKPPQFQCVVCLKRFTNKKINSKRLFTFPLKYLCPRNCGRSYNHRATMNRHLKYECGVPPRFKCNICGKMFAQKVNLNTHIMSVHCKIPATSQFSNQRLLARINEFVQNDPAYCPRNCGRSYKGKWRKTNLRNHMVYECGLPCMFKLKISERLEMAALFDPAICPNQCGRQYKGKRRKSNLKVHLKYECGVPRQFRCDCCHRTFVHKAHLKGHMGLVHELMTKMLKEISKQDPVDCPNHCGRKYSGKYRKTVLTNHLRYECGKAPTFQYDMVYSEGMEFCPNMCGRSYRGRYRIKNIKRHLRYECGVQPKFQCDICLKQVNSKWLNSDILKVLSETDPAICPNKCGHKYKGIKLRHKWLSQLNKLSINDPAICPNMCGRKYKGLRRKCHLKRHLINECGVPKKFQCHLCLKRFAQNDTLKSHLVMVHKQIPLHRSRFYNDESTEYHINLEKSSKKWLHLLYEISKSDPVYCPNQCGRCYRGEQRRGHLKRHLDTECGVPKRFLFLTNSYWMTKLDAISTSNPAICPNVYCMRKYKGIHRKKLLKRHLMYECGVPKQFQCVESIKWCQLDEFCKTDPAICPNSCGRKYKGQYRKQLLKRHLTHECGVPRKMIELLYCPNNCGRYYSGDWKKSSLQRHLKHECGVPKKFICLICYRRFARKTHLNSHTLIKHQTHFLQLLESTNKNSLQDPVFCPNDCGRSYKGKSRKYVLKRHVMYECRTPPQFSCPVCLRPFKLTRPYGCLDYSAIFDHMCNKDINGQLPHFSATIFRAR</sequence>
<evidence type="ECO:0000313" key="7">
    <source>
        <dbReference type="EMBL" id="KAF0765414.1"/>
    </source>
</evidence>
<evidence type="ECO:0000313" key="8">
    <source>
        <dbReference type="Proteomes" id="UP000478052"/>
    </source>
</evidence>
<dbReference type="Proteomes" id="UP000478052">
    <property type="component" value="Unassembled WGS sequence"/>
</dbReference>
<keyword evidence="8" id="KW-1185">Reference proteome</keyword>
<organism evidence="7 8">
    <name type="scientific">Aphis craccivora</name>
    <name type="common">Cowpea aphid</name>
    <dbReference type="NCBI Taxonomy" id="307492"/>
    <lineage>
        <taxon>Eukaryota</taxon>
        <taxon>Metazoa</taxon>
        <taxon>Ecdysozoa</taxon>
        <taxon>Arthropoda</taxon>
        <taxon>Hexapoda</taxon>
        <taxon>Insecta</taxon>
        <taxon>Pterygota</taxon>
        <taxon>Neoptera</taxon>
        <taxon>Paraneoptera</taxon>
        <taxon>Hemiptera</taxon>
        <taxon>Sternorrhyncha</taxon>
        <taxon>Aphidomorpha</taxon>
        <taxon>Aphidoidea</taxon>
        <taxon>Aphididae</taxon>
        <taxon>Aphidini</taxon>
        <taxon>Aphis</taxon>
        <taxon>Aphis</taxon>
    </lineage>
</organism>
<feature type="domain" description="C2H2-type" evidence="6">
    <location>
        <begin position="180"/>
        <end position="203"/>
    </location>
</feature>
<comment type="caution">
    <text evidence="7">The sequence shown here is derived from an EMBL/GenBank/DDBJ whole genome shotgun (WGS) entry which is preliminary data.</text>
</comment>
<keyword evidence="2" id="KW-0677">Repeat</keyword>
<dbReference type="GO" id="GO:0000981">
    <property type="term" value="F:DNA-binding transcription factor activity, RNA polymerase II-specific"/>
    <property type="evidence" value="ECO:0007669"/>
    <property type="project" value="TreeGrafter"/>
</dbReference>
<keyword evidence="3 5" id="KW-0863">Zinc-finger</keyword>
<reference evidence="7 8" key="1">
    <citation type="submission" date="2019-08" db="EMBL/GenBank/DDBJ databases">
        <title>Whole genome of Aphis craccivora.</title>
        <authorList>
            <person name="Voronova N.V."/>
            <person name="Shulinski R.S."/>
            <person name="Bandarenka Y.V."/>
            <person name="Zhorov D.G."/>
            <person name="Warner D."/>
        </authorList>
    </citation>
    <scope>NUCLEOTIDE SEQUENCE [LARGE SCALE GENOMIC DNA]</scope>
    <source>
        <strain evidence="7">180601</strain>
        <tissue evidence="7">Whole Body</tissue>
    </source>
</reference>
<feature type="domain" description="C2H2-type" evidence="6">
    <location>
        <begin position="522"/>
        <end position="545"/>
    </location>
</feature>
<feature type="domain" description="C2H2-type" evidence="6">
    <location>
        <begin position="150"/>
        <end position="178"/>
    </location>
</feature>
<dbReference type="Pfam" id="PF00096">
    <property type="entry name" value="zf-C2H2"/>
    <property type="match status" value="3"/>
</dbReference>
<dbReference type="PROSITE" id="PS50157">
    <property type="entry name" value="ZINC_FINGER_C2H2_2"/>
    <property type="match status" value="6"/>
</dbReference>
<dbReference type="InterPro" id="IPR013087">
    <property type="entry name" value="Znf_C2H2_type"/>
</dbReference>
<dbReference type="GO" id="GO:0000977">
    <property type="term" value="F:RNA polymerase II transcription regulatory region sequence-specific DNA binding"/>
    <property type="evidence" value="ECO:0007669"/>
    <property type="project" value="TreeGrafter"/>
</dbReference>
<evidence type="ECO:0000256" key="5">
    <source>
        <dbReference type="PROSITE-ProRule" id="PRU00042"/>
    </source>
</evidence>
<dbReference type="SUPFAM" id="SSF57667">
    <property type="entry name" value="beta-beta-alpha zinc fingers"/>
    <property type="match status" value="1"/>
</dbReference>
<keyword evidence="4" id="KW-0862">Zinc</keyword>
<dbReference type="SMART" id="SM00355">
    <property type="entry name" value="ZnF_C2H2"/>
    <property type="match status" value="8"/>
</dbReference>
<accession>A0A6G0Z4G9</accession>
<protein>
    <submittedName>
        <fullName evidence="7">Zinc finger protein 425-like</fullName>
    </submittedName>
</protein>
<dbReference type="PANTHER" id="PTHR24409">
    <property type="entry name" value="ZINC FINGER PROTEIN 142"/>
    <property type="match status" value="1"/>
</dbReference>
<dbReference type="AlphaFoldDB" id="A0A6G0Z4G9"/>
<dbReference type="PANTHER" id="PTHR24409:SF295">
    <property type="entry name" value="AZ2-RELATED"/>
    <property type="match status" value="1"/>
</dbReference>
<dbReference type="OrthoDB" id="3437960at2759"/>
<keyword evidence="1" id="KW-0479">Metal-binding</keyword>
<dbReference type="Gene3D" id="3.30.160.60">
    <property type="entry name" value="Classic Zinc Finger"/>
    <property type="match status" value="5"/>
</dbReference>
<gene>
    <name evidence="7" type="ORF">FWK35_00007895</name>
</gene>
<evidence type="ECO:0000256" key="1">
    <source>
        <dbReference type="ARBA" id="ARBA00022723"/>
    </source>
</evidence>
<evidence type="ECO:0000256" key="2">
    <source>
        <dbReference type="ARBA" id="ARBA00022737"/>
    </source>
</evidence>
<dbReference type="GO" id="GO:0005634">
    <property type="term" value="C:nucleus"/>
    <property type="evidence" value="ECO:0007669"/>
    <property type="project" value="TreeGrafter"/>
</dbReference>
<evidence type="ECO:0000256" key="3">
    <source>
        <dbReference type="ARBA" id="ARBA00022771"/>
    </source>
</evidence>
<feature type="domain" description="C2H2-type" evidence="6">
    <location>
        <begin position="765"/>
        <end position="788"/>
    </location>
</feature>
<name>A0A6G0Z4G9_APHCR</name>
<feature type="domain" description="C2H2-type" evidence="6">
    <location>
        <begin position="37"/>
        <end position="60"/>
    </location>
</feature>
<proteinExistence type="predicted"/>
<dbReference type="PROSITE" id="PS00028">
    <property type="entry name" value="ZINC_FINGER_C2H2_1"/>
    <property type="match status" value="5"/>
</dbReference>
<dbReference type="EMBL" id="VUJU01001402">
    <property type="protein sequence ID" value="KAF0765414.1"/>
    <property type="molecule type" value="Genomic_DNA"/>
</dbReference>